<dbReference type="Proteomes" id="UP000268623">
    <property type="component" value="Unassembled WGS sequence"/>
</dbReference>
<keyword evidence="1" id="KW-0175">Coiled coil</keyword>
<feature type="coiled-coil region" evidence="1">
    <location>
        <begin position="63"/>
        <end position="136"/>
    </location>
</feature>
<proteinExistence type="predicted"/>
<comment type="caution">
    <text evidence="2">The sequence shown here is derived from an EMBL/GenBank/DDBJ whole genome shotgun (WGS) entry which is preliminary data.</text>
</comment>
<gene>
    <name evidence="2" type="ORF">D1O30_07075</name>
</gene>
<protein>
    <recommendedName>
        <fullName evidence="4">Chromosome segregation protein SMC</fullName>
    </recommendedName>
</protein>
<name>A0A3M9XM87_9HYPH</name>
<evidence type="ECO:0008006" key="4">
    <source>
        <dbReference type="Google" id="ProtNLM"/>
    </source>
</evidence>
<accession>A0A3M9XM87</accession>
<evidence type="ECO:0000313" key="3">
    <source>
        <dbReference type="Proteomes" id="UP000268623"/>
    </source>
</evidence>
<evidence type="ECO:0000256" key="1">
    <source>
        <dbReference type="SAM" id="Coils"/>
    </source>
</evidence>
<dbReference type="EMBL" id="QWDD01000001">
    <property type="protein sequence ID" value="RNJ49399.1"/>
    <property type="molecule type" value="Genomic_DNA"/>
</dbReference>
<evidence type="ECO:0000313" key="2">
    <source>
        <dbReference type="EMBL" id="RNJ49399.1"/>
    </source>
</evidence>
<keyword evidence="3" id="KW-1185">Reference proteome</keyword>
<reference evidence="2 3" key="1">
    <citation type="submission" date="2018-08" db="EMBL/GenBank/DDBJ databases">
        <title>Genome sequence of Methylocystis hirsuta CSC1, a methanotroph able to accumulate PHAs.</title>
        <authorList>
            <person name="Bordel S."/>
            <person name="Rodriguez E."/>
            <person name="Gancedo J."/>
            <person name="Munoz R."/>
        </authorList>
    </citation>
    <scope>NUCLEOTIDE SEQUENCE [LARGE SCALE GENOMIC DNA]</scope>
    <source>
        <strain evidence="2 3">CSC1</strain>
    </source>
</reference>
<organism evidence="2 3">
    <name type="scientific">Methylocystis hirsuta</name>
    <dbReference type="NCBI Taxonomy" id="369798"/>
    <lineage>
        <taxon>Bacteria</taxon>
        <taxon>Pseudomonadati</taxon>
        <taxon>Pseudomonadota</taxon>
        <taxon>Alphaproteobacteria</taxon>
        <taxon>Hyphomicrobiales</taxon>
        <taxon>Methylocystaceae</taxon>
        <taxon>Methylocystis</taxon>
    </lineage>
</organism>
<sequence length="232" mass="26329">MCLYDELKELRAANILLARRAHVQSEQLAAVTNTYKLTLNRAETAESEAHKLRDTISAKDHVIDVTRDRTQTAEAEVKKVKEEYGSEHQRQERMKSILRDQLAAAIDRAKKAETLVDELRGNIACLRARAEDAERLAAARKKRLDYLAEVSDKMRVRSVKRGDALRATRRLARVALNSKEKGAKRIALAEIDLRATQVLELDAGALRFHGVRTYRYPAWAQARAAWDVTRDA</sequence>
<dbReference type="RefSeq" id="WP_123175365.1">
    <property type="nucleotide sequence ID" value="NZ_QWDD01000001.1"/>
</dbReference>
<dbReference type="AlphaFoldDB" id="A0A3M9XM87"/>